<dbReference type="InterPro" id="IPR051207">
    <property type="entry name" value="ComplexI_NDUFA9_subunit"/>
</dbReference>
<evidence type="ECO:0000313" key="3">
    <source>
        <dbReference type="EMBL" id="MDE1461451.1"/>
    </source>
</evidence>
<dbReference type="Pfam" id="PF01370">
    <property type="entry name" value="Epimerase"/>
    <property type="match status" value="1"/>
</dbReference>
<dbReference type="InterPro" id="IPR025695">
    <property type="entry name" value="DoxX-like"/>
</dbReference>
<proteinExistence type="predicted"/>
<dbReference type="Gene3D" id="3.40.50.720">
    <property type="entry name" value="NAD(P)-binding Rossmann-like Domain"/>
    <property type="match status" value="1"/>
</dbReference>
<comment type="caution">
    <text evidence="3">The sequence shown here is derived from an EMBL/GenBank/DDBJ whole genome shotgun (WGS) entry which is preliminary data.</text>
</comment>
<name>A0ABT5U526_9GAMM</name>
<keyword evidence="1" id="KW-0472">Membrane</keyword>
<feature type="transmembrane region" description="Helical" evidence="1">
    <location>
        <begin position="405"/>
        <end position="424"/>
    </location>
</feature>
<feature type="domain" description="NAD-dependent epimerase/dehydratase" evidence="2">
    <location>
        <begin position="3"/>
        <end position="196"/>
    </location>
</feature>
<feature type="transmembrane region" description="Helical" evidence="1">
    <location>
        <begin position="352"/>
        <end position="370"/>
    </location>
</feature>
<dbReference type="InterPro" id="IPR036291">
    <property type="entry name" value="NAD(P)-bd_dom_sf"/>
</dbReference>
<reference evidence="3 4" key="1">
    <citation type="submission" date="2022-11" db="EMBL/GenBank/DDBJ databases">
        <title>Spartinivicinus poritis sp. nov., isolated from scleractinian coral Porites lutea.</title>
        <authorList>
            <person name="Zhang G."/>
            <person name="Cai L."/>
            <person name="Wei Q."/>
        </authorList>
    </citation>
    <scope>NUCLEOTIDE SEQUENCE [LARGE SCALE GENOMIC DNA]</scope>
    <source>
        <strain evidence="3 4">A2-2</strain>
    </source>
</reference>
<keyword evidence="4" id="KW-1185">Reference proteome</keyword>
<keyword evidence="1" id="KW-1133">Transmembrane helix</keyword>
<feature type="transmembrane region" description="Helical" evidence="1">
    <location>
        <begin position="313"/>
        <end position="332"/>
    </location>
</feature>
<dbReference type="CDD" id="cd05271">
    <property type="entry name" value="NDUFA9_like_SDR_a"/>
    <property type="match status" value="1"/>
</dbReference>
<accession>A0ABT5U526</accession>
<evidence type="ECO:0000256" key="1">
    <source>
        <dbReference type="SAM" id="Phobius"/>
    </source>
</evidence>
<dbReference type="EMBL" id="JAPMOU010000005">
    <property type="protein sequence ID" value="MDE1461451.1"/>
    <property type="molecule type" value="Genomic_DNA"/>
</dbReference>
<keyword evidence="1" id="KW-0812">Transmembrane</keyword>
<organism evidence="3 4">
    <name type="scientific">Spartinivicinus poritis</name>
    <dbReference type="NCBI Taxonomy" id="2994640"/>
    <lineage>
        <taxon>Bacteria</taxon>
        <taxon>Pseudomonadati</taxon>
        <taxon>Pseudomonadota</taxon>
        <taxon>Gammaproteobacteria</taxon>
        <taxon>Oceanospirillales</taxon>
        <taxon>Zooshikellaceae</taxon>
        <taxon>Spartinivicinus</taxon>
    </lineage>
</organism>
<gene>
    <name evidence="3" type="ORF">ORQ98_05670</name>
</gene>
<protein>
    <submittedName>
        <fullName evidence="3">NAD(P)H-binding protein</fullName>
    </submittedName>
</protein>
<dbReference type="InterPro" id="IPR001509">
    <property type="entry name" value="Epimerase_deHydtase"/>
</dbReference>
<dbReference type="Proteomes" id="UP001528823">
    <property type="component" value="Unassembled WGS sequence"/>
</dbReference>
<dbReference type="PANTHER" id="PTHR12126">
    <property type="entry name" value="NADH-UBIQUINONE OXIDOREDUCTASE 39 KDA SUBUNIT-RELATED"/>
    <property type="match status" value="1"/>
</dbReference>
<evidence type="ECO:0000313" key="4">
    <source>
        <dbReference type="Proteomes" id="UP001528823"/>
    </source>
</evidence>
<dbReference type="PANTHER" id="PTHR12126:SF11">
    <property type="entry name" value="NADH DEHYDROGENASE [UBIQUINONE] 1 ALPHA SUBCOMPLEX SUBUNIT 9, MITOCHONDRIAL"/>
    <property type="match status" value="1"/>
</dbReference>
<dbReference type="Pfam" id="PF13781">
    <property type="entry name" value="DoxX_3"/>
    <property type="match status" value="1"/>
</dbReference>
<dbReference type="RefSeq" id="WP_274687816.1">
    <property type="nucleotide sequence ID" value="NZ_JAPMOU010000005.1"/>
</dbReference>
<feature type="transmembrane region" description="Helical" evidence="1">
    <location>
        <begin position="377"/>
        <end position="399"/>
    </location>
</feature>
<dbReference type="SUPFAM" id="SSF51735">
    <property type="entry name" value="NAD(P)-binding Rossmann-fold domains"/>
    <property type="match status" value="1"/>
</dbReference>
<evidence type="ECO:0000259" key="2">
    <source>
        <dbReference type="Pfam" id="PF01370"/>
    </source>
</evidence>
<sequence length="428" mass="47669">MNILITGAAGFIGSAILAELLSQGHQVHACVRNSRNLPKHPNLSVVCLNLADCLTLESWLSYLTHIDTVINCAGILTETQPGDFEQLHYQAPHALAEACLQQGIKCFIQLSALGNPTDGAFIKSKHQFDDYLLEHFPSAIIIRPSVVLSCRGSYGGTSLMRAIASLPVIPLAGDGSQQFQPILLEDLATIVSRLLTYQGDKRVFYPAGPEVLSIKEFLGNLRQWLKWPEPYWLPTPLSLFKKLATLNSKLNIVPFNDTLLTMLEQGNIIPDNEYQALSKELNYSPQSVKLTLLNTPSFVQDRWHAKLYWIRPVLWFAIIFIWLLSAVAGFMATPEQFAPTLNALAIPPAYQSTLVVLTSVLDLSLGMLFIMGWRPQLILGLMVLSVLGYTFMLGLFAPFTWLDPLGGLIKNVAILMMLWCYWAIKEAR</sequence>